<dbReference type="AlphaFoldDB" id="A0A931CNN2"/>
<name>A0A931CNN2_9MICC</name>
<evidence type="ECO:0000256" key="8">
    <source>
        <dbReference type="ARBA" id="ARBA00047851"/>
    </source>
</evidence>
<feature type="binding site" evidence="10">
    <location>
        <begin position="181"/>
        <end position="183"/>
    </location>
    <ligand>
        <name>2-[(2R,5Z)-2-carboxy-4-methylthiazol-5(2H)-ylidene]ethyl phosphate</name>
        <dbReference type="ChEBI" id="CHEBI:62899"/>
    </ligand>
</feature>
<keyword evidence="5 10" id="KW-0460">Magnesium</keyword>
<keyword evidence="3 10" id="KW-0808">Transferase</keyword>
<dbReference type="InterPro" id="IPR022998">
    <property type="entry name" value="ThiamineP_synth_TenI"/>
</dbReference>
<evidence type="ECO:0000256" key="9">
    <source>
        <dbReference type="ARBA" id="ARBA00047883"/>
    </source>
</evidence>
<evidence type="ECO:0000256" key="2">
    <source>
        <dbReference type="ARBA" id="ARBA00005165"/>
    </source>
</evidence>
<dbReference type="GO" id="GO:0009228">
    <property type="term" value="P:thiamine biosynthetic process"/>
    <property type="evidence" value="ECO:0007669"/>
    <property type="project" value="UniProtKB-KW"/>
</dbReference>
<dbReference type="RefSeq" id="WP_196396451.1">
    <property type="nucleotide sequence ID" value="NZ_JADNYM010000009.1"/>
</dbReference>
<comment type="cofactor">
    <cofactor evidence="10">
        <name>Mg(2+)</name>
        <dbReference type="ChEBI" id="CHEBI:18420"/>
    </cofactor>
    <text evidence="10">Binds 1 Mg(2+) ion per subunit.</text>
</comment>
<feature type="binding site" evidence="10">
    <location>
        <position position="184"/>
    </location>
    <ligand>
        <name>4-amino-2-methyl-5-(diphosphooxymethyl)pyrimidine</name>
        <dbReference type="ChEBI" id="CHEBI:57841"/>
    </ligand>
</feature>
<comment type="catalytic activity">
    <reaction evidence="9 10">
        <text>2-[(2R,5Z)-2-carboxy-4-methylthiazol-5(2H)-ylidene]ethyl phosphate + 4-amino-2-methyl-5-(diphosphooxymethyl)pyrimidine + 2 H(+) = thiamine phosphate + CO2 + diphosphate</text>
        <dbReference type="Rhea" id="RHEA:47844"/>
        <dbReference type="ChEBI" id="CHEBI:15378"/>
        <dbReference type="ChEBI" id="CHEBI:16526"/>
        <dbReference type="ChEBI" id="CHEBI:33019"/>
        <dbReference type="ChEBI" id="CHEBI:37575"/>
        <dbReference type="ChEBI" id="CHEBI:57841"/>
        <dbReference type="ChEBI" id="CHEBI:62899"/>
        <dbReference type="EC" id="2.5.1.3"/>
    </reaction>
</comment>
<evidence type="ECO:0000259" key="12">
    <source>
        <dbReference type="Pfam" id="PF02581"/>
    </source>
</evidence>
<reference evidence="13 14" key="1">
    <citation type="submission" date="2020-11" db="EMBL/GenBank/DDBJ databases">
        <title>Arthrobacter antarcticus sp. nov., isolated from Antarctic Soil.</title>
        <authorList>
            <person name="Li J."/>
        </authorList>
    </citation>
    <scope>NUCLEOTIDE SEQUENCE [LARGE SCALE GENOMIC DNA]</scope>
    <source>
        <strain evidence="13 14">Z1-20</strain>
    </source>
</reference>
<comment type="similarity">
    <text evidence="10">Belongs to the thiamine-phosphate synthase family.</text>
</comment>
<accession>A0A931CNN2</accession>
<feature type="binding site" evidence="10">
    <location>
        <position position="212"/>
    </location>
    <ligand>
        <name>2-[(2R,5Z)-2-carboxy-4-methylthiazol-5(2H)-ylidene]ethyl phosphate</name>
        <dbReference type="ChEBI" id="CHEBI:62899"/>
    </ligand>
</feature>
<feature type="binding site" evidence="10">
    <location>
        <begin position="56"/>
        <end position="60"/>
    </location>
    <ligand>
        <name>4-amino-2-methyl-5-(diphosphooxymethyl)pyrimidine</name>
        <dbReference type="ChEBI" id="CHEBI:57841"/>
    </ligand>
</feature>
<evidence type="ECO:0000256" key="5">
    <source>
        <dbReference type="ARBA" id="ARBA00022842"/>
    </source>
</evidence>
<organism evidence="13 14">
    <name type="scientific">Arthrobacter terrae</name>
    <dbReference type="NCBI Taxonomy" id="2935737"/>
    <lineage>
        <taxon>Bacteria</taxon>
        <taxon>Bacillati</taxon>
        <taxon>Actinomycetota</taxon>
        <taxon>Actinomycetes</taxon>
        <taxon>Micrococcales</taxon>
        <taxon>Micrococcaceae</taxon>
        <taxon>Arthrobacter</taxon>
    </lineage>
</organism>
<evidence type="ECO:0000256" key="3">
    <source>
        <dbReference type="ARBA" id="ARBA00022679"/>
    </source>
</evidence>
<feature type="binding site" evidence="10">
    <location>
        <position position="88"/>
    </location>
    <ligand>
        <name>4-amino-2-methyl-5-(diphosphooxymethyl)pyrimidine</name>
        <dbReference type="ChEBI" id="CHEBI:57841"/>
    </ligand>
</feature>
<feature type="compositionally biased region" description="Low complexity" evidence="11">
    <location>
        <begin position="151"/>
        <end position="160"/>
    </location>
</feature>
<comment type="caution">
    <text evidence="13">The sequence shown here is derived from an EMBL/GenBank/DDBJ whole genome shotgun (WGS) entry which is preliminary data.</text>
</comment>
<sequence length="280" mass="28090">MTGFYSSPLAAPDPAAVTRPSVTDARLYLCTNARAEQGDFADFVRAAYAGGVDIIQLRDKALQAAEELELLAVLSEVAAEHGKLWAVNDRADIAALSGAPVFHIGQQDLPVAAARTLLPAGTAVGLSSHTQEQVRAAAGAGTTDRSGNGGAQARAEAGGAQAPAEAGGAVDYFCVGPVWATPTKPGRAAVGLELLRYAASLHTRVPWFAIGGIDLANIEQVVAAGAQRVVVVRAITEASDPTSAAQALRAALGQGTSAGSDGVTAGAADQTGLGGQGVTA</sequence>
<feature type="binding site" evidence="10">
    <location>
        <position position="127"/>
    </location>
    <ligand>
        <name>4-amino-2-methyl-5-(diphosphooxymethyl)pyrimidine</name>
        <dbReference type="ChEBI" id="CHEBI:57841"/>
    </ligand>
</feature>
<comment type="function">
    <text evidence="1 10">Condenses 4-methyl-5-(beta-hydroxyethyl)thiazole monophosphate (THZ-P) and 2-methyl-4-amino-5-hydroxymethyl pyrimidine pyrophosphate (HMP-PP) to form thiamine monophosphate (TMP).</text>
</comment>
<dbReference type="HAMAP" id="MF_00097">
    <property type="entry name" value="TMP_synthase"/>
    <property type="match status" value="1"/>
</dbReference>
<comment type="caution">
    <text evidence="10">Lacks conserved residue(s) required for the propagation of feature annotation.</text>
</comment>
<dbReference type="PANTHER" id="PTHR20857">
    <property type="entry name" value="THIAMINE-PHOSPHATE PYROPHOSPHORYLASE"/>
    <property type="match status" value="1"/>
</dbReference>
<dbReference type="PANTHER" id="PTHR20857:SF15">
    <property type="entry name" value="THIAMINE-PHOSPHATE SYNTHASE"/>
    <property type="match status" value="1"/>
</dbReference>
<dbReference type="InterPro" id="IPR036206">
    <property type="entry name" value="ThiamineP_synth_sf"/>
</dbReference>
<dbReference type="InterPro" id="IPR013785">
    <property type="entry name" value="Aldolase_TIM"/>
</dbReference>
<comment type="catalytic activity">
    <reaction evidence="8 10">
        <text>2-(2-carboxy-4-methylthiazol-5-yl)ethyl phosphate + 4-amino-2-methyl-5-(diphosphooxymethyl)pyrimidine + 2 H(+) = thiamine phosphate + CO2 + diphosphate</text>
        <dbReference type="Rhea" id="RHEA:47848"/>
        <dbReference type="ChEBI" id="CHEBI:15378"/>
        <dbReference type="ChEBI" id="CHEBI:16526"/>
        <dbReference type="ChEBI" id="CHEBI:33019"/>
        <dbReference type="ChEBI" id="CHEBI:37575"/>
        <dbReference type="ChEBI" id="CHEBI:57841"/>
        <dbReference type="ChEBI" id="CHEBI:62890"/>
        <dbReference type="EC" id="2.5.1.3"/>
    </reaction>
</comment>
<feature type="domain" description="Thiamine phosphate synthase/TenI" evidence="12">
    <location>
        <begin position="27"/>
        <end position="141"/>
    </location>
</feature>
<dbReference type="EMBL" id="JADNYM010000009">
    <property type="protein sequence ID" value="MBG0739520.1"/>
    <property type="molecule type" value="Genomic_DNA"/>
</dbReference>
<evidence type="ECO:0000256" key="6">
    <source>
        <dbReference type="ARBA" id="ARBA00022977"/>
    </source>
</evidence>
<evidence type="ECO:0000313" key="13">
    <source>
        <dbReference type="EMBL" id="MBG0739520.1"/>
    </source>
</evidence>
<evidence type="ECO:0000256" key="7">
    <source>
        <dbReference type="ARBA" id="ARBA00047334"/>
    </source>
</evidence>
<feature type="region of interest" description="Disordered" evidence="11">
    <location>
        <begin position="134"/>
        <end position="160"/>
    </location>
</feature>
<feature type="binding site" evidence="10">
    <location>
        <position position="108"/>
    </location>
    <ligand>
        <name>Mg(2+)</name>
        <dbReference type="ChEBI" id="CHEBI:18420"/>
    </ligand>
</feature>
<dbReference type="GO" id="GO:0005737">
    <property type="term" value="C:cytoplasm"/>
    <property type="evidence" value="ECO:0007669"/>
    <property type="project" value="TreeGrafter"/>
</dbReference>
<dbReference type="Pfam" id="PF02581">
    <property type="entry name" value="TMP-TENI"/>
    <property type="match status" value="2"/>
</dbReference>
<dbReference type="InterPro" id="IPR034291">
    <property type="entry name" value="TMP_synthase"/>
</dbReference>
<comment type="catalytic activity">
    <reaction evidence="7 10">
        <text>4-methyl-5-(2-phosphooxyethyl)-thiazole + 4-amino-2-methyl-5-(diphosphooxymethyl)pyrimidine + H(+) = thiamine phosphate + diphosphate</text>
        <dbReference type="Rhea" id="RHEA:22328"/>
        <dbReference type="ChEBI" id="CHEBI:15378"/>
        <dbReference type="ChEBI" id="CHEBI:33019"/>
        <dbReference type="ChEBI" id="CHEBI:37575"/>
        <dbReference type="ChEBI" id="CHEBI:57841"/>
        <dbReference type="ChEBI" id="CHEBI:58296"/>
        <dbReference type="EC" id="2.5.1.3"/>
    </reaction>
</comment>
<evidence type="ECO:0000256" key="10">
    <source>
        <dbReference type="HAMAP-Rule" id="MF_00097"/>
    </source>
</evidence>
<dbReference type="CDD" id="cd00564">
    <property type="entry name" value="TMP_TenI"/>
    <property type="match status" value="1"/>
</dbReference>
<proteinExistence type="inferred from homology"/>
<dbReference type="GO" id="GO:0000287">
    <property type="term" value="F:magnesium ion binding"/>
    <property type="evidence" value="ECO:0007669"/>
    <property type="project" value="UniProtKB-UniRule"/>
</dbReference>
<dbReference type="GO" id="GO:0004789">
    <property type="term" value="F:thiamine-phosphate diphosphorylase activity"/>
    <property type="evidence" value="ECO:0007669"/>
    <property type="project" value="UniProtKB-UniRule"/>
</dbReference>
<evidence type="ECO:0000256" key="1">
    <source>
        <dbReference type="ARBA" id="ARBA00003814"/>
    </source>
</evidence>
<dbReference type="GO" id="GO:0009229">
    <property type="term" value="P:thiamine diphosphate biosynthetic process"/>
    <property type="evidence" value="ECO:0007669"/>
    <property type="project" value="UniProtKB-UniRule"/>
</dbReference>
<evidence type="ECO:0000256" key="4">
    <source>
        <dbReference type="ARBA" id="ARBA00022723"/>
    </source>
</evidence>
<protein>
    <recommendedName>
        <fullName evidence="10">Thiamine-phosphate synthase</fullName>
        <shortName evidence="10">TP synthase</shortName>
        <shortName evidence="10">TPS</shortName>
        <ecNumber evidence="10">2.5.1.3</ecNumber>
    </recommendedName>
    <alternativeName>
        <fullName evidence="10">Thiamine-phosphate pyrophosphorylase</fullName>
        <shortName evidence="10">TMP pyrophosphorylase</shortName>
        <shortName evidence="10">TMP-PPase</shortName>
    </alternativeName>
</protein>
<keyword evidence="14" id="KW-1185">Reference proteome</keyword>
<keyword evidence="6 10" id="KW-0784">Thiamine biosynthesis</keyword>
<dbReference type="Proteomes" id="UP000655366">
    <property type="component" value="Unassembled WGS sequence"/>
</dbReference>
<dbReference type="SUPFAM" id="SSF51391">
    <property type="entry name" value="Thiamin phosphate synthase"/>
    <property type="match status" value="1"/>
</dbReference>
<dbReference type="Gene3D" id="3.20.20.70">
    <property type="entry name" value="Aldolase class I"/>
    <property type="match status" value="2"/>
</dbReference>
<comment type="pathway">
    <text evidence="2 10">Cofactor biosynthesis; thiamine diphosphate biosynthesis; thiamine phosphate from 4-amino-2-methyl-5-diphosphomethylpyrimidine and 4-methyl-5-(2-phosphoethyl)-thiazole: step 1/1.</text>
</comment>
<dbReference type="EC" id="2.5.1.3" evidence="10"/>
<keyword evidence="4 10" id="KW-0479">Metal-binding</keyword>
<feature type="region of interest" description="Disordered" evidence="11">
    <location>
        <begin position="259"/>
        <end position="280"/>
    </location>
</feature>
<feature type="domain" description="Thiamine phosphate synthase/TenI" evidence="12">
    <location>
        <begin position="164"/>
        <end position="235"/>
    </location>
</feature>
<feature type="binding site" evidence="10">
    <location>
        <position position="89"/>
    </location>
    <ligand>
        <name>Mg(2+)</name>
        <dbReference type="ChEBI" id="CHEBI:18420"/>
    </ligand>
</feature>
<evidence type="ECO:0000313" key="14">
    <source>
        <dbReference type="Proteomes" id="UP000655366"/>
    </source>
</evidence>
<gene>
    <name evidence="10" type="primary">thiE</name>
    <name evidence="13" type="ORF">IV500_08985</name>
</gene>
<evidence type="ECO:0000256" key="11">
    <source>
        <dbReference type="SAM" id="MobiDB-lite"/>
    </source>
</evidence>